<keyword evidence="2" id="KW-1185">Reference proteome</keyword>
<dbReference type="Pfam" id="PF20092">
    <property type="entry name" value="DUF6483"/>
    <property type="match status" value="1"/>
</dbReference>
<protein>
    <recommendedName>
        <fullName evidence="3">Tetratricopeptide repeat protein</fullName>
    </recommendedName>
</protein>
<dbReference type="Proteomes" id="UP000004198">
    <property type="component" value="Unassembled WGS sequence"/>
</dbReference>
<dbReference type="RefSeq" id="WP_007063448.1">
    <property type="nucleotide sequence ID" value="NZ_ACVI01000117.1"/>
</dbReference>
<evidence type="ECO:0000313" key="1">
    <source>
        <dbReference type="EMBL" id="EET84966.1"/>
    </source>
</evidence>
<dbReference type="eggNOG" id="ENOG50333BQ">
    <property type="taxonomic scope" value="Bacteria"/>
</dbReference>
<dbReference type="AlphaFoldDB" id="C6Q0J6"/>
<gene>
    <name evidence="1" type="ORF">CcarbDRAFT_4563</name>
</gene>
<evidence type="ECO:0000313" key="2">
    <source>
        <dbReference type="Proteomes" id="UP000004198"/>
    </source>
</evidence>
<dbReference type="KEGG" id="cck:Ccar_17020"/>
<organism evidence="1 2">
    <name type="scientific">Clostridium carboxidivorans P7</name>
    <dbReference type="NCBI Taxonomy" id="536227"/>
    <lineage>
        <taxon>Bacteria</taxon>
        <taxon>Bacillati</taxon>
        <taxon>Bacillota</taxon>
        <taxon>Clostridia</taxon>
        <taxon>Eubacteriales</taxon>
        <taxon>Clostridiaceae</taxon>
        <taxon>Clostridium</taxon>
    </lineage>
</organism>
<name>C6Q0J6_9CLOT</name>
<accession>C6Q0J6</accession>
<dbReference type="STRING" id="536227.Ccar_17020"/>
<dbReference type="EMBL" id="ACVI01000117">
    <property type="protein sequence ID" value="EET84966.1"/>
    <property type="molecule type" value="Genomic_DNA"/>
</dbReference>
<evidence type="ECO:0008006" key="3">
    <source>
        <dbReference type="Google" id="ProtNLM"/>
    </source>
</evidence>
<proteinExistence type="predicted"/>
<sequence>MLKRNLTSELVAKFKEFMDKILKLRKEGKNQEALTVIDDTFKEIFRLSSKFFNSFSDENLLDMIKTDGTINADKCIMMAKLLEEEALIFEDENNLDEAFYMNLKSLNLFLEAYVNKNDDCDLQNYFSDIEPIIEKVSPYKIPISIQNKIMDYYLKISSYDKAEDVFYDILENNNFDKNLIEKGINFYEALLLKDDKDLNENNLPREEINESIKFLKNKLSTDS</sequence>
<dbReference type="PATRIC" id="fig|536227.13.peg.3585"/>
<comment type="caution">
    <text evidence="1">The sequence shown here is derived from an EMBL/GenBank/DDBJ whole genome shotgun (WGS) entry which is preliminary data.</text>
</comment>
<reference evidence="1 2" key="1">
    <citation type="submission" date="2009-06" db="EMBL/GenBank/DDBJ databases">
        <title>The draft genome of Clostridium carboxidivorans P7.</title>
        <authorList>
            <consortium name="US DOE Joint Genome Institute (JGI-PGF)"/>
            <person name="Lucas S."/>
            <person name="Copeland A."/>
            <person name="Lapidus A."/>
            <person name="Glavina del Rio T."/>
            <person name="Tice H."/>
            <person name="Bruce D."/>
            <person name="Goodwin L."/>
            <person name="Pitluck S."/>
            <person name="Larimer F."/>
            <person name="Land M.L."/>
            <person name="Hauser L."/>
            <person name="Hemme C.L."/>
        </authorList>
    </citation>
    <scope>NUCLEOTIDE SEQUENCE [LARGE SCALE GENOMIC DNA]</scope>
    <source>
        <strain evidence="1 2">P7</strain>
    </source>
</reference>
<dbReference type="InterPro" id="IPR045507">
    <property type="entry name" value="DUF6483"/>
</dbReference>
<dbReference type="OrthoDB" id="1905743at2"/>